<sequence>MRSIALQIHRGGTVQISNINAVAVLVHNQKIYSLVLLDKDNSILWNGEQRQTAVTKKTNAIELAKLIQKIVQGLNGDEKRSSFRKQKELNPNNILPFKEISYINPYSFKSHPRQIALSGLLNKGQGPYKHIHKDLNDYFKVYLVLNPESNLSSSDVKDIDNLISSLFLKNVPNKKATIKDHHTDKWIRRYKGFVIRDNRRRFKESQEKFAPKDSIENDYRPKRGRGGDYGGGGAGRTAIPYIRHRGDIYERLE</sequence>
<evidence type="ECO:0000256" key="1">
    <source>
        <dbReference type="SAM" id="MobiDB-lite"/>
    </source>
</evidence>
<organism evidence="2 3">
    <name type="scientific">Euphydryas editha</name>
    <name type="common">Edith's checkerspot</name>
    <dbReference type="NCBI Taxonomy" id="104508"/>
    <lineage>
        <taxon>Eukaryota</taxon>
        <taxon>Metazoa</taxon>
        <taxon>Ecdysozoa</taxon>
        <taxon>Arthropoda</taxon>
        <taxon>Hexapoda</taxon>
        <taxon>Insecta</taxon>
        <taxon>Pterygota</taxon>
        <taxon>Neoptera</taxon>
        <taxon>Endopterygota</taxon>
        <taxon>Lepidoptera</taxon>
        <taxon>Glossata</taxon>
        <taxon>Ditrysia</taxon>
        <taxon>Papilionoidea</taxon>
        <taxon>Nymphalidae</taxon>
        <taxon>Nymphalinae</taxon>
        <taxon>Euphydryas</taxon>
    </lineage>
</organism>
<dbReference type="Proteomes" id="UP001153954">
    <property type="component" value="Unassembled WGS sequence"/>
</dbReference>
<evidence type="ECO:0000313" key="2">
    <source>
        <dbReference type="EMBL" id="CAH2102677.1"/>
    </source>
</evidence>
<feature type="region of interest" description="Disordered" evidence="1">
    <location>
        <begin position="204"/>
        <end position="238"/>
    </location>
</feature>
<feature type="compositionally biased region" description="Basic and acidic residues" evidence="1">
    <location>
        <begin position="204"/>
        <end position="221"/>
    </location>
</feature>
<name>A0AAU9UXA2_EUPED</name>
<reference evidence="2" key="1">
    <citation type="submission" date="2022-03" db="EMBL/GenBank/DDBJ databases">
        <authorList>
            <person name="Tunstrom K."/>
        </authorList>
    </citation>
    <scope>NUCLEOTIDE SEQUENCE</scope>
</reference>
<protein>
    <submittedName>
        <fullName evidence="2">Uncharacterized protein</fullName>
    </submittedName>
</protein>
<keyword evidence="3" id="KW-1185">Reference proteome</keyword>
<evidence type="ECO:0000313" key="3">
    <source>
        <dbReference type="Proteomes" id="UP001153954"/>
    </source>
</evidence>
<proteinExistence type="predicted"/>
<comment type="caution">
    <text evidence="2">The sequence shown here is derived from an EMBL/GenBank/DDBJ whole genome shotgun (WGS) entry which is preliminary data.</text>
</comment>
<accession>A0AAU9UXA2</accession>
<dbReference type="EMBL" id="CAKOGL010000025">
    <property type="protein sequence ID" value="CAH2102677.1"/>
    <property type="molecule type" value="Genomic_DNA"/>
</dbReference>
<dbReference type="AlphaFoldDB" id="A0AAU9UXA2"/>
<gene>
    <name evidence="2" type="ORF">EEDITHA_LOCUS17273</name>
</gene>